<comment type="subcellular location">
    <subcellularLocation>
        <location evidence="1">Membrane</location>
        <topology evidence="1">Lipid-anchor</topology>
    </subcellularLocation>
</comment>
<proteinExistence type="inferred from homology"/>
<keyword evidence="6" id="KW-0564">Palmitate</keyword>
<dbReference type="RefSeq" id="WP_119115261.1">
    <property type="nucleotide sequence ID" value="NZ_QWVS01000002.1"/>
</dbReference>
<organism evidence="10 11">
    <name type="scientific">Peribacillus asahii</name>
    <dbReference type="NCBI Taxonomy" id="228899"/>
    <lineage>
        <taxon>Bacteria</taxon>
        <taxon>Bacillati</taxon>
        <taxon>Bacillota</taxon>
        <taxon>Bacilli</taxon>
        <taxon>Bacillales</taxon>
        <taxon>Bacillaceae</taxon>
        <taxon>Peribacillus</taxon>
    </lineage>
</organism>
<feature type="domain" description="Spore germination protein N-terminal" evidence="9">
    <location>
        <begin position="21"/>
        <end position="186"/>
    </location>
</feature>
<dbReference type="InterPro" id="IPR046953">
    <property type="entry name" value="Spore_GerAC-like_C"/>
</dbReference>
<comment type="similarity">
    <text evidence="2">Belongs to the GerABKC lipoprotein family.</text>
</comment>
<reference evidence="10 11" key="1">
    <citation type="submission" date="2018-08" db="EMBL/GenBank/DDBJ databases">
        <title>Bacillus jemisoniae sp. nov., Bacillus chryseoplanitiae sp. nov., Bacillus resnikiae sp. nov., and Bacillus frankliniae sp. nov., isolated from Viking spacecraft and associated surfaces.</title>
        <authorList>
            <person name="Seuylemezian A."/>
            <person name="Vaishampayan P."/>
        </authorList>
    </citation>
    <scope>NUCLEOTIDE SEQUENCE [LARGE SCALE GENOMIC DNA]</scope>
    <source>
        <strain evidence="10 11">MA001</strain>
    </source>
</reference>
<evidence type="ECO:0000259" key="8">
    <source>
        <dbReference type="Pfam" id="PF05504"/>
    </source>
</evidence>
<dbReference type="PANTHER" id="PTHR35789">
    <property type="entry name" value="SPORE GERMINATION PROTEIN B3"/>
    <property type="match status" value="1"/>
</dbReference>
<dbReference type="AlphaFoldDB" id="A0A398BMZ0"/>
<accession>A0A398BMZ0</accession>
<keyword evidence="4" id="KW-0732">Signal</keyword>
<evidence type="ECO:0000256" key="5">
    <source>
        <dbReference type="ARBA" id="ARBA00023136"/>
    </source>
</evidence>
<comment type="caution">
    <text evidence="10">The sequence shown here is derived from an EMBL/GenBank/DDBJ whole genome shotgun (WGS) entry which is preliminary data.</text>
</comment>
<dbReference type="InterPro" id="IPR038501">
    <property type="entry name" value="Spore_GerAC_C_sf"/>
</dbReference>
<evidence type="ECO:0000256" key="4">
    <source>
        <dbReference type="ARBA" id="ARBA00022729"/>
    </source>
</evidence>
<dbReference type="GO" id="GO:0016020">
    <property type="term" value="C:membrane"/>
    <property type="evidence" value="ECO:0007669"/>
    <property type="project" value="UniProtKB-SubCell"/>
</dbReference>
<dbReference type="EMBL" id="QWVS01000002">
    <property type="protein sequence ID" value="RID89150.1"/>
    <property type="molecule type" value="Genomic_DNA"/>
</dbReference>
<dbReference type="InterPro" id="IPR057336">
    <property type="entry name" value="GerAC_N"/>
</dbReference>
<dbReference type="Pfam" id="PF25198">
    <property type="entry name" value="Spore_GerAC_N"/>
    <property type="match status" value="1"/>
</dbReference>
<evidence type="ECO:0000256" key="3">
    <source>
        <dbReference type="ARBA" id="ARBA00022544"/>
    </source>
</evidence>
<feature type="domain" description="Spore germination GerAC-like C-terminal" evidence="8">
    <location>
        <begin position="197"/>
        <end position="373"/>
    </location>
</feature>
<sequence>MKKWLILFCSLLCTACMPPEKILERQGISTIIGYDLLDDGTYLGTISLLQFDRKEEKTSETISAVGTTSKQIRQILEQKTSHDITSGQLRTLLFNKDMTETKGISNFLDTMQRDTSIGSLIFLAITDNAEDIIKNGNYEEYPEMGSYIYQLLDKQERKEMLINSNLQDFFSTLYEIGIDPTLPIISNKEGVAPYINSVALFKNDKMVGSISLKKTMFIKLFTHRKAFLGDITLNIPVETFKQKGVSLAEKPKEDKFNITIHPIKHRGSIELSTEDEVKLNATISVSTIEGQPAVTLKNKESIKKLEQLLGEELNKEFGDFLEELRKLNSDPIGIGRKIKSLRKYSKLNDKDLREKYSTLKLKSTIKVEIKRTGAID</sequence>
<evidence type="ECO:0000313" key="11">
    <source>
        <dbReference type="Proteomes" id="UP000266016"/>
    </source>
</evidence>
<dbReference type="NCBIfam" id="TIGR02887">
    <property type="entry name" value="spore_ger_x_C"/>
    <property type="match status" value="1"/>
</dbReference>
<keyword evidence="7" id="KW-0449">Lipoprotein</keyword>
<dbReference type="InterPro" id="IPR008844">
    <property type="entry name" value="Spore_GerAC-like"/>
</dbReference>
<dbReference type="Proteomes" id="UP000266016">
    <property type="component" value="Unassembled WGS sequence"/>
</dbReference>
<name>A0A398BMZ0_9BACI</name>
<evidence type="ECO:0000256" key="1">
    <source>
        <dbReference type="ARBA" id="ARBA00004635"/>
    </source>
</evidence>
<gene>
    <name evidence="10" type="ORF">D1953_00845</name>
</gene>
<evidence type="ECO:0000256" key="6">
    <source>
        <dbReference type="ARBA" id="ARBA00023139"/>
    </source>
</evidence>
<keyword evidence="5" id="KW-0472">Membrane</keyword>
<dbReference type="Gene3D" id="3.30.300.210">
    <property type="entry name" value="Nutrient germinant receptor protein C, domain 3"/>
    <property type="match status" value="1"/>
</dbReference>
<protein>
    <submittedName>
        <fullName evidence="10">Ger(X)C family spore germination protein</fullName>
    </submittedName>
</protein>
<keyword evidence="3" id="KW-0309">Germination</keyword>
<evidence type="ECO:0000259" key="9">
    <source>
        <dbReference type="Pfam" id="PF25198"/>
    </source>
</evidence>
<dbReference type="GO" id="GO:0009847">
    <property type="term" value="P:spore germination"/>
    <property type="evidence" value="ECO:0007669"/>
    <property type="project" value="InterPro"/>
</dbReference>
<dbReference type="Pfam" id="PF05504">
    <property type="entry name" value="Spore_GerAC"/>
    <property type="match status" value="1"/>
</dbReference>
<evidence type="ECO:0000256" key="2">
    <source>
        <dbReference type="ARBA" id="ARBA00007886"/>
    </source>
</evidence>
<keyword evidence="11" id="KW-1185">Reference proteome</keyword>
<dbReference type="PANTHER" id="PTHR35789:SF1">
    <property type="entry name" value="SPORE GERMINATION PROTEIN B3"/>
    <property type="match status" value="1"/>
</dbReference>
<evidence type="ECO:0000256" key="7">
    <source>
        <dbReference type="ARBA" id="ARBA00023288"/>
    </source>
</evidence>
<evidence type="ECO:0000313" key="10">
    <source>
        <dbReference type="EMBL" id="RID89150.1"/>
    </source>
</evidence>